<reference evidence="2 3" key="1">
    <citation type="submission" date="2022-07" db="EMBL/GenBank/DDBJ databases">
        <title>Novel species in genus cellulomonas.</title>
        <authorList>
            <person name="Ye L."/>
        </authorList>
    </citation>
    <scope>NUCLEOTIDE SEQUENCE [LARGE SCALE GENOMIC DNA]</scope>
    <source>
        <strain evidence="3">zg-Y908</strain>
    </source>
</reference>
<evidence type="ECO:0008006" key="4">
    <source>
        <dbReference type="Google" id="ProtNLM"/>
    </source>
</evidence>
<keyword evidence="1" id="KW-0812">Transmembrane</keyword>
<gene>
    <name evidence="2" type="ORF">NP075_02060</name>
</gene>
<keyword evidence="1" id="KW-1133">Transmembrane helix</keyword>
<organism evidence="2 3">
    <name type="scientific">Cellulomonas wangsupingiae</name>
    <dbReference type="NCBI Taxonomy" id="2968085"/>
    <lineage>
        <taxon>Bacteria</taxon>
        <taxon>Bacillati</taxon>
        <taxon>Actinomycetota</taxon>
        <taxon>Actinomycetes</taxon>
        <taxon>Micrococcales</taxon>
        <taxon>Cellulomonadaceae</taxon>
        <taxon>Cellulomonas</taxon>
    </lineage>
</organism>
<name>A0ABY5K6E8_9CELL</name>
<keyword evidence="3" id="KW-1185">Reference proteome</keyword>
<evidence type="ECO:0000256" key="1">
    <source>
        <dbReference type="SAM" id="Phobius"/>
    </source>
</evidence>
<evidence type="ECO:0000313" key="3">
    <source>
        <dbReference type="Proteomes" id="UP001317322"/>
    </source>
</evidence>
<dbReference type="RefSeq" id="WP_227564845.1">
    <property type="nucleotide sequence ID" value="NZ_CP101989.1"/>
</dbReference>
<evidence type="ECO:0000313" key="2">
    <source>
        <dbReference type="EMBL" id="UUI65550.1"/>
    </source>
</evidence>
<accession>A0ABY5K6E8</accession>
<dbReference type="Proteomes" id="UP001317322">
    <property type="component" value="Chromosome"/>
</dbReference>
<dbReference type="EMBL" id="CP101989">
    <property type="protein sequence ID" value="UUI65550.1"/>
    <property type="molecule type" value="Genomic_DNA"/>
</dbReference>
<feature type="transmembrane region" description="Helical" evidence="1">
    <location>
        <begin position="47"/>
        <end position="65"/>
    </location>
</feature>
<proteinExistence type="predicted"/>
<protein>
    <recommendedName>
        <fullName evidence="4">2TM domain-containing protein</fullName>
    </recommendedName>
</protein>
<feature type="transmembrane region" description="Helical" evidence="1">
    <location>
        <begin position="21"/>
        <end position="41"/>
    </location>
</feature>
<keyword evidence="1" id="KW-0472">Membrane</keyword>
<sequence>MPVDRDVPPDRHQRWLVRHTVAYRAVVTAVAVAGVVAAIWMTTGDGFGYWWLITLGLVLNAWVGWRSTNELGRFIAEYDRTHPPVAGDAVPRQD</sequence>